<dbReference type="Gene3D" id="1.25.40.10">
    <property type="entry name" value="Tetratricopeptide repeat domain"/>
    <property type="match status" value="1"/>
</dbReference>
<gene>
    <name evidence="4" type="ORF">JANAI62_25090</name>
</gene>
<name>A0ABQ4NNB4_9RHOB</name>
<evidence type="ECO:0000313" key="4">
    <source>
        <dbReference type="EMBL" id="GIT95886.1"/>
    </source>
</evidence>
<evidence type="ECO:0000313" key="5">
    <source>
        <dbReference type="Proteomes" id="UP000786693"/>
    </source>
</evidence>
<evidence type="ECO:0000256" key="3">
    <source>
        <dbReference type="SAM" id="Phobius"/>
    </source>
</evidence>
<dbReference type="Proteomes" id="UP000786693">
    <property type="component" value="Unassembled WGS sequence"/>
</dbReference>
<keyword evidence="3" id="KW-0472">Membrane</keyword>
<feature type="compositionally biased region" description="Low complexity" evidence="2">
    <location>
        <begin position="305"/>
        <end position="317"/>
    </location>
</feature>
<keyword evidence="1" id="KW-0201">Cytochrome c-type biogenesis</keyword>
<evidence type="ECO:0000256" key="1">
    <source>
        <dbReference type="ARBA" id="ARBA00022748"/>
    </source>
</evidence>
<comment type="caution">
    <text evidence="4">The sequence shown here is derived from an EMBL/GenBank/DDBJ whole genome shotgun (WGS) entry which is preliminary data.</text>
</comment>
<proteinExistence type="predicted"/>
<dbReference type="EMBL" id="BPFH01000004">
    <property type="protein sequence ID" value="GIT95886.1"/>
    <property type="molecule type" value="Genomic_DNA"/>
</dbReference>
<feature type="transmembrane region" description="Helical" evidence="3">
    <location>
        <begin position="87"/>
        <end position="108"/>
    </location>
</feature>
<protein>
    <submittedName>
        <fullName evidence="4">C-type cytochrome biogenesis protein CcmI</fullName>
    </submittedName>
</protein>
<sequence length="404" mass="42607">MIFWIVVVALTLVCLALILLAFRTPPTVTAPDVAVYRDQLKELDRDLARGVIAAPEAAATRAEVARRLLAADKAAQAQSRGAVGSRWLGMAIVAVVVALTAGATYGLLGAPGYGDLPLAARINEIEAQRATRAGQALAEAEVPDTIDDSRPEITEMANQLRTVLQERPDDLRGWRLAVNTESGLGDLEAAWRAQDRVIAILGDDAQAADFALLAELMILAAAGYVSPEAEQALTRTLELDPRNGSARYYLGLMYAQGGRPDLAWPIWRRLVGDSNPDAPWLPPIYGQIEAVSRAAGDPTPLDQLPSPGGASSGGPSPEAVEAMAALSMEERMEAIGGMVEGLAARLASDGGPPQDWGRLITAYGVMGRLDAASAVYEESKLVFDGDQGALDILARAADRAGLAP</sequence>
<evidence type="ECO:0000256" key="2">
    <source>
        <dbReference type="SAM" id="MobiDB-lite"/>
    </source>
</evidence>
<feature type="region of interest" description="Disordered" evidence="2">
    <location>
        <begin position="295"/>
        <end position="318"/>
    </location>
</feature>
<dbReference type="InterPro" id="IPR017560">
    <property type="entry name" value="Cyt_c_biogenesis_CcmI"/>
</dbReference>
<accession>A0ABQ4NNB4</accession>
<organism evidence="4 5">
    <name type="scientific">Jannaschia pagri</name>
    <dbReference type="NCBI Taxonomy" id="2829797"/>
    <lineage>
        <taxon>Bacteria</taxon>
        <taxon>Pseudomonadati</taxon>
        <taxon>Pseudomonadota</taxon>
        <taxon>Alphaproteobacteria</taxon>
        <taxon>Rhodobacterales</taxon>
        <taxon>Roseobacteraceae</taxon>
        <taxon>Jannaschia</taxon>
    </lineage>
</organism>
<dbReference type="InterPro" id="IPR011990">
    <property type="entry name" value="TPR-like_helical_dom_sf"/>
</dbReference>
<dbReference type="SUPFAM" id="SSF48452">
    <property type="entry name" value="TPR-like"/>
    <property type="match status" value="1"/>
</dbReference>
<keyword evidence="3" id="KW-0812">Transmembrane</keyword>
<dbReference type="RefSeq" id="WP_220749373.1">
    <property type="nucleotide sequence ID" value="NZ_BPFH01000004.1"/>
</dbReference>
<dbReference type="NCBIfam" id="TIGR03142">
    <property type="entry name" value="cytochro_ccmI"/>
    <property type="match status" value="1"/>
</dbReference>
<keyword evidence="5" id="KW-1185">Reference proteome</keyword>
<reference evidence="4 5" key="1">
    <citation type="submission" date="2021-05" db="EMBL/GenBank/DDBJ databases">
        <title>Bacteria Genome sequencing.</title>
        <authorList>
            <person name="Takabe Y."/>
            <person name="Nakajima Y."/>
            <person name="Suzuki S."/>
            <person name="Shiozaki T."/>
        </authorList>
    </citation>
    <scope>NUCLEOTIDE SEQUENCE [LARGE SCALE GENOMIC DNA]</scope>
    <source>
        <strain evidence="4 5">AI_62</strain>
    </source>
</reference>
<keyword evidence="3" id="KW-1133">Transmembrane helix</keyword>